<keyword evidence="3" id="KW-0328">Glycosyltransferase</keyword>
<dbReference type="InterPro" id="IPR029044">
    <property type="entry name" value="Nucleotide-diphossugar_trans"/>
</dbReference>
<reference evidence="6 7" key="1">
    <citation type="journal article" date="2018" name="Environ. Microbiol.">
        <title>Ecological and genomic features of two widespread freshwater picocyanobacteria.</title>
        <authorList>
            <person name="Cabello-Yeves P.J."/>
            <person name="Picazo A."/>
            <person name="Camacho A."/>
            <person name="Callieri C."/>
            <person name="Rosselli R."/>
            <person name="Roda-Garcia J.J."/>
            <person name="Coutinho F.H."/>
            <person name="Rodriguez-Valera F."/>
        </authorList>
    </citation>
    <scope>NUCLEOTIDE SEQUENCE [LARGE SCALE GENOMIC DNA]</scope>
    <source>
        <strain evidence="6 7">Tous</strain>
    </source>
</reference>
<dbReference type="PANTHER" id="PTHR43179">
    <property type="entry name" value="RHAMNOSYLTRANSFERASE WBBL"/>
    <property type="match status" value="1"/>
</dbReference>
<feature type="domain" description="Glycosyltransferase 2-like" evidence="5">
    <location>
        <begin position="40"/>
        <end position="174"/>
    </location>
</feature>
<comment type="pathway">
    <text evidence="1">Cell wall biogenesis; cell wall polysaccharide biosynthesis.</text>
</comment>
<dbReference type="InterPro" id="IPR001173">
    <property type="entry name" value="Glyco_trans_2-like"/>
</dbReference>
<dbReference type="GO" id="GO:0016757">
    <property type="term" value="F:glycosyltransferase activity"/>
    <property type="evidence" value="ECO:0007669"/>
    <property type="project" value="UniProtKB-KW"/>
</dbReference>
<keyword evidence="4" id="KW-0808">Transferase</keyword>
<evidence type="ECO:0000256" key="2">
    <source>
        <dbReference type="ARBA" id="ARBA00006739"/>
    </source>
</evidence>
<evidence type="ECO:0000256" key="4">
    <source>
        <dbReference type="ARBA" id="ARBA00022679"/>
    </source>
</evidence>
<proteinExistence type="inferred from homology"/>
<comment type="caution">
    <text evidence="6">The sequence shown here is derived from an EMBL/GenBank/DDBJ whole genome shotgun (WGS) entry which is preliminary data.</text>
</comment>
<sequence>MQTTKDASIFTHLRERCIETMEGHALERNPPRLSHSLVYIVIVNWNNHKDTISCLSSIARLNCQNIKVIVCDNDSSDNSKFFLSRYISEQRFSNISVVSTGCNGGYAFGVNHGIGIALADPNTAFIWILNNDTIVLPDTLFEMISKMNSDVKLGMVGSILLNRDLPNQIQSAGGSYNKYLGTTHHFFQGELITSTLLKSIGNNDPDYLVGASILITKACAMDLGPMNTAYFLYYEDVDWCKRAINKGYRLVVSEKSFVLHSEGASTGLSSRNITSFNANRMYKIYYRSCLLYSRIHHPKLYALIRLSMILRMILPLLKANHRKSIAALYVMLFVWPGQK</sequence>
<dbReference type="PANTHER" id="PTHR43179:SF12">
    <property type="entry name" value="GALACTOFURANOSYLTRANSFERASE GLFT2"/>
    <property type="match status" value="1"/>
</dbReference>
<dbReference type="EMBL" id="PXXO01000023">
    <property type="protein sequence ID" value="PSJ03438.1"/>
    <property type="molecule type" value="Genomic_DNA"/>
</dbReference>
<dbReference type="SUPFAM" id="SSF53448">
    <property type="entry name" value="Nucleotide-diphospho-sugar transferases"/>
    <property type="match status" value="1"/>
</dbReference>
<evidence type="ECO:0000313" key="7">
    <source>
        <dbReference type="Proteomes" id="UP000243002"/>
    </source>
</evidence>
<name>A0A2P7MQE3_9CYAN</name>
<dbReference type="Proteomes" id="UP000243002">
    <property type="component" value="Unassembled WGS sequence"/>
</dbReference>
<evidence type="ECO:0000256" key="1">
    <source>
        <dbReference type="ARBA" id="ARBA00004776"/>
    </source>
</evidence>
<evidence type="ECO:0000259" key="5">
    <source>
        <dbReference type="Pfam" id="PF00535"/>
    </source>
</evidence>
<dbReference type="CDD" id="cd04186">
    <property type="entry name" value="GT_2_like_c"/>
    <property type="match status" value="1"/>
</dbReference>
<comment type="similarity">
    <text evidence="2">Belongs to the glycosyltransferase 2 family.</text>
</comment>
<keyword evidence="7" id="KW-1185">Reference proteome</keyword>
<dbReference type="AlphaFoldDB" id="A0A2P7MQE3"/>
<dbReference type="Pfam" id="PF00535">
    <property type="entry name" value="Glycos_transf_2"/>
    <property type="match status" value="1"/>
</dbReference>
<accession>A0A2P7MQE3</accession>
<evidence type="ECO:0000256" key="3">
    <source>
        <dbReference type="ARBA" id="ARBA00022676"/>
    </source>
</evidence>
<evidence type="ECO:0000313" key="6">
    <source>
        <dbReference type="EMBL" id="PSJ03438.1"/>
    </source>
</evidence>
<dbReference type="Gene3D" id="3.90.550.10">
    <property type="entry name" value="Spore Coat Polysaccharide Biosynthesis Protein SpsA, Chain A"/>
    <property type="match status" value="1"/>
</dbReference>
<dbReference type="RefSeq" id="WP_106633162.1">
    <property type="nucleotide sequence ID" value="NZ_PXXO01000023.1"/>
</dbReference>
<dbReference type="OrthoDB" id="9813495at2"/>
<protein>
    <recommendedName>
        <fullName evidence="5">Glycosyltransferase 2-like domain-containing protein</fullName>
    </recommendedName>
</protein>
<organism evidence="6 7">
    <name type="scientific">Cyanobium usitatum str. Tous</name>
    <dbReference type="NCBI Taxonomy" id="2116684"/>
    <lineage>
        <taxon>Bacteria</taxon>
        <taxon>Bacillati</taxon>
        <taxon>Cyanobacteriota</taxon>
        <taxon>Cyanophyceae</taxon>
        <taxon>Synechococcales</taxon>
        <taxon>Prochlorococcaceae</taxon>
        <taxon>Cyanobium</taxon>
    </lineage>
</organism>
<gene>
    <name evidence="6" type="ORF">C7K55_13040</name>
</gene>